<evidence type="ECO:0000259" key="6">
    <source>
        <dbReference type="Pfam" id="PF13193"/>
    </source>
</evidence>
<accession>A0A150F377</accession>
<evidence type="ECO:0000259" key="5">
    <source>
        <dbReference type="Pfam" id="PF00501"/>
    </source>
</evidence>
<evidence type="ECO:0000256" key="1">
    <source>
        <dbReference type="ARBA" id="ARBA00006432"/>
    </source>
</evidence>
<dbReference type="PANTHER" id="PTHR43767">
    <property type="entry name" value="LONG-CHAIN-FATTY-ACID--COA LIGASE"/>
    <property type="match status" value="1"/>
</dbReference>
<comment type="caution">
    <text evidence="7">The sequence shown here is derived from an EMBL/GenBank/DDBJ whole genome shotgun (WGS) entry which is preliminary data.</text>
</comment>
<dbReference type="InterPro" id="IPR050237">
    <property type="entry name" value="ATP-dep_AMP-bd_enzyme"/>
</dbReference>
<comment type="similarity">
    <text evidence="1">Belongs to the ATP-dependent AMP-binding enzyme family.</text>
</comment>
<evidence type="ECO:0000256" key="2">
    <source>
        <dbReference type="ARBA" id="ARBA00022598"/>
    </source>
</evidence>
<dbReference type="FunFam" id="3.40.50.12780:FF:000003">
    <property type="entry name" value="Long-chain-fatty-acid--CoA ligase FadD"/>
    <property type="match status" value="1"/>
</dbReference>
<keyword evidence="3" id="KW-0067">ATP-binding</keyword>
<dbReference type="Proteomes" id="UP000075430">
    <property type="component" value="Unassembled WGS sequence"/>
</dbReference>
<proteinExistence type="inferred from homology"/>
<evidence type="ECO:0000256" key="4">
    <source>
        <dbReference type="SAM" id="Phobius"/>
    </source>
</evidence>
<gene>
    <name evidence="7" type="ORF">AXI58_03735</name>
</gene>
<sequence>MQSEKPWLSEYPDEIPHELEFTNQTLPSNLTNSAAQFPNHTAIYFLGKKLTFQDVLTDSLKLAAFLRKKGLKKGDRAAVMLPNCPQSVIAFYGVLFAGGIVVQTNPLYTEHELEYQLKDSAPSVIITLDMLFPKVIKMKTLSVVERIITTSIKDYLPFPKNMLYSLTQKQKVHIDYDGHEQIHSLSDILKDETAEDAPVFEIDPEHDIAVLQYTGGTTGNPKGVMLTHQNIQANTEMCAAWMYKMKKGAEKVLGIVPFFHVYGLTAVLNFSIMQGCEMILLPKFNPLDTLKTIDRLKPTVFPGAPTIYIGILHHPELNKYDLSSIKSCPSGSAALPVEVKQKFEKVTGGKLVEGYGLSEASPVTHSNFIWGKNKPGSIGCPWPNTDAGIYSEETGGLAGPNEHGELIVKGPQVMKGYWNNQEETARVLRDGWLFTGDMGYMDEEGFFYIADRKKDIIIAGGYNIYPREVEEVLYEHESVQEIVVAGVPDSYRGETVKAFIVLKKGAQADADELDSFARERLAPYKVPKLYEFRAELPKTAVGKILRRRLVEEEDASHQNKIP</sequence>
<dbReference type="EMBL" id="LSBA01000037">
    <property type="protein sequence ID" value="KXZ13631.1"/>
    <property type="molecule type" value="Genomic_DNA"/>
</dbReference>
<reference evidence="8" key="1">
    <citation type="submission" date="2016-02" db="EMBL/GenBank/DDBJ databases">
        <authorList>
            <person name="Dunlap C."/>
        </authorList>
    </citation>
    <scope>NUCLEOTIDE SEQUENCE [LARGE SCALE GENOMIC DNA]</scope>
    <source>
        <strain evidence="8">NRRL B-41092</strain>
    </source>
</reference>
<dbReference type="FunFam" id="3.30.300.30:FF:000008">
    <property type="entry name" value="2,3-dihydroxybenzoate-AMP ligase"/>
    <property type="match status" value="1"/>
</dbReference>
<dbReference type="STRING" id="1793963.AXI58_03735"/>
<dbReference type="PROSITE" id="PS00455">
    <property type="entry name" value="AMP_BINDING"/>
    <property type="match status" value="1"/>
</dbReference>
<evidence type="ECO:0000256" key="3">
    <source>
        <dbReference type="ARBA" id="ARBA00022840"/>
    </source>
</evidence>
<keyword evidence="2 7" id="KW-0436">Ligase</keyword>
<keyword evidence="3" id="KW-0547">Nucleotide-binding</keyword>
<dbReference type="SUPFAM" id="SSF56801">
    <property type="entry name" value="Acetyl-CoA synthetase-like"/>
    <property type="match status" value="1"/>
</dbReference>
<feature type="domain" description="AMP-binding enzyme C-terminal" evidence="6">
    <location>
        <begin position="468"/>
        <end position="543"/>
    </location>
</feature>
<dbReference type="InterPro" id="IPR025110">
    <property type="entry name" value="AMP-bd_C"/>
</dbReference>
<dbReference type="OrthoDB" id="9803968at2"/>
<keyword evidence="4" id="KW-0812">Transmembrane</keyword>
<feature type="transmembrane region" description="Helical" evidence="4">
    <location>
        <begin position="252"/>
        <end position="273"/>
    </location>
</feature>
<name>A0A150F377_9BACI</name>
<dbReference type="Gene3D" id="3.40.50.980">
    <property type="match status" value="2"/>
</dbReference>
<dbReference type="CDD" id="cd05936">
    <property type="entry name" value="FC-FACS_FadD_like"/>
    <property type="match status" value="1"/>
</dbReference>
<keyword evidence="4" id="KW-0472">Membrane</keyword>
<dbReference type="RefSeq" id="WP_061523035.1">
    <property type="nucleotide sequence ID" value="NZ_JARLZY010000010.1"/>
</dbReference>
<feature type="domain" description="AMP-dependent synthetase/ligase" evidence="5">
    <location>
        <begin position="31"/>
        <end position="418"/>
    </location>
</feature>
<dbReference type="AlphaFoldDB" id="A0A150F377"/>
<organism evidence="7 8">
    <name type="scientific">Bacillus nakamurai</name>
    <dbReference type="NCBI Taxonomy" id="1793963"/>
    <lineage>
        <taxon>Bacteria</taxon>
        <taxon>Bacillati</taxon>
        <taxon>Bacillota</taxon>
        <taxon>Bacilli</taxon>
        <taxon>Bacillales</taxon>
        <taxon>Bacillaceae</taxon>
        <taxon>Bacillus</taxon>
    </lineage>
</organism>
<dbReference type="Gene3D" id="3.30.300.30">
    <property type="match status" value="1"/>
</dbReference>
<dbReference type="Pfam" id="PF00501">
    <property type="entry name" value="AMP-binding"/>
    <property type="match status" value="1"/>
</dbReference>
<dbReference type="GO" id="GO:0016877">
    <property type="term" value="F:ligase activity, forming carbon-sulfur bonds"/>
    <property type="evidence" value="ECO:0007669"/>
    <property type="project" value="UniProtKB-ARBA"/>
</dbReference>
<dbReference type="InterPro" id="IPR000873">
    <property type="entry name" value="AMP-dep_synth/lig_dom"/>
</dbReference>
<dbReference type="Pfam" id="PF13193">
    <property type="entry name" value="AMP-binding_C"/>
    <property type="match status" value="1"/>
</dbReference>
<evidence type="ECO:0000313" key="8">
    <source>
        <dbReference type="Proteomes" id="UP000075430"/>
    </source>
</evidence>
<dbReference type="PANTHER" id="PTHR43767:SF9">
    <property type="entry name" value="LONG-CHAIN-FATTY-ACID--COA LIGASE"/>
    <property type="match status" value="1"/>
</dbReference>
<keyword evidence="8" id="KW-1185">Reference proteome</keyword>
<dbReference type="InterPro" id="IPR045851">
    <property type="entry name" value="AMP-bd_C_sf"/>
</dbReference>
<evidence type="ECO:0000313" key="7">
    <source>
        <dbReference type="EMBL" id="KXZ13631.1"/>
    </source>
</evidence>
<protein>
    <submittedName>
        <fullName evidence="7">Long-chain fatty acid--CoA ligase</fullName>
    </submittedName>
</protein>
<dbReference type="GO" id="GO:0005524">
    <property type="term" value="F:ATP binding"/>
    <property type="evidence" value="ECO:0007669"/>
    <property type="project" value="UniProtKB-KW"/>
</dbReference>
<dbReference type="InterPro" id="IPR020845">
    <property type="entry name" value="AMP-binding_CS"/>
</dbReference>
<dbReference type="Gene3D" id="2.30.38.10">
    <property type="entry name" value="Luciferase, Domain 3"/>
    <property type="match status" value="1"/>
</dbReference>
<keyword evidence="4" id="KW-1133">Transmembrane helix</keyword>